<comment type="caution">
    <text evidence="1">The sequence shown here is derived from an EMBL/GenBank/DDBJ whole genome shotgun (WGS) entry which is preliminary data.</text>
</comment>
<evidence type="ECO:0000313" key="1">
    <source>
        <dbReference type="EMBL" id="MDT7847855.1"/>
    </source>
</evidence>
<organism evidence="1 2">
    <name type="scientific">Streptomyces justiciae</name>
    <dbReference type="NCBI Taxonomy" id="2780140"/>
    <lineage>
        <taxon>Bacteria</taxon>
        <taxon>Bacillati</taxon>
        <taxon>Actinomycetota</taxon>
        <taxon>Actinomycetes</taxon>
        <taxon>Kitasatosporales</taxon>
        <taxon>Streptomycetaceae</taxon>
        <taxon>Streptomyces</taxon>
    </lineage>
</organism>
<dbReference type="Proteomes" id="UP001257948">
    <property type="component" value="Unassembled WGS sequence"/>
</dbReference>
<protein>
    <submittedName>
        <fullName evidence="1">Uncharacterized protein</fullName>
    </submittedName>
</protein>
<evidence type="ECO:0000313" key="2">
    <source>
        <dbReference type="Proteomes" id="UP001257948"/>
    </source>
</evidence>
<name>A0ABU3M8S1_9ACTN</name>
<dbReference type="EMBL" id="JAVTLL010000070">
    <property type="protein sequence ID" value="MDT7847855.1"/>
    <property type="molecule type" value="Genomic_DNA"/>
</dbReference>
<sequence length="143" mass="15806">MARRKVNFFDEVRTAFAELAGDLRLTGPEESERIAPSSHYKGAGVEYRILLDVMEGTVSCDVEVATDTVDLTADIEPLAIAAGVVEKRGGISYSARNLNQLQKSLRGQAEYVRRVHPFLADPATAETLMRKAGAREWIRRDPS</sequence>
<proteinExistence type="predicted"/>
<keyword evidence="2" id="KW-1185">Reference proteome</keyword>
<gene>
    <name evidence="1" type="ORF">RQC66_44860</name>
</gene>
<reference evidence="2" key="1">
    <citation type="submission" date="2023-07" db="EMBL/GenBank/DDBJ databases">
        <title>Draft genome sequence of the endophytic actinobacterium Streptomyces justiciae WPN32, a potential antibiotic producer.</title>
        <authorList>
            <person name="Yasawong M."/>
            <person name="Pana W."/>
            <person name="Ganta P."/>
            <person name="Santapan N."/>
            <person name="Songngamsuk T."/>
            <person name="Phatcharaharikarn M."/>
            <person name="Kerdtoob S."/>
            <person name="Nantapong N."/>
        </authorList>
    </citation>
    <scope>NUCLEOTIDE SEQUENCE [LARGE SCALE GENOMIC DNA]</scope>
    <source>
        <strain evidence="2">WPN32</strain>
    </source>
</reference>
<dbReference type="RefSeq" id="WP_314208071.1">
    <property type="nucleotide sequence ID" value="NZ_JAVTLL010000070.1"/>
</dbReference>
<accession>A0ABU3M8S1</accession>